<protein>
    <recommendedName>
        <fullName evidence="3">Outer membrane protein beta-barrel domain-containing protein</fullName>
    </recommendedName>
</protein>
<organism evidence="1 2">
    <name type="scientific">Hymenobacter bucti</name>
    <dbReference type="NCBI Taxonomy" id="1844114"/>
    <lineage>
        <taxon>Bacteria</taxon>
        <taxon>Pseudomonadati</taxon>
        <taxon>Bacteroidota</taxon>
        <taxon>Cytophagia</taxon>
        <taxon>Cytophagales</taxon>
        <taxon>Hymenobacteraceae</taxon>
        <taxon>Hymenobacter</taxon>
    </lineage>
</organism>
<evidence type="ECO:0000313" key="1">
    <source>
        <dbReference type="EMBL" id="MFD1874917.1"/>
    </source>
</evidence>
<dbReference type="RefSeq" id="WP_382317123.1">
    <property type="nucleotide sequence ID" value="NZ_JBHUFD010000018.1"/>
</dbReference>
<reference evidence="2" key="1">
    <citation type="journal article" date="2019" name="Int. J. Syst. Evol. Microbiol.">
        <title>The Global Catalogue of Microorganisms (GCM) 10K type strain sequencing project: providing services to taxonomists for standard genome sequencing and annotation.</title>
        <authorList>
            <consortium name="The Broad Institute Genomics Platform"/>
            <consortium name="The Broad Institute Genome Sequencing Center for Infectious Disease"/>
            <person name="Wu L."/>
            <person name="Ma J."/>
        </authorList>
    </citation>
    <scope>NUCLEOTIDE SEQUENCE [LARGE SCALE GENOMIC DNA]</scope>
    <source>
        <strain evidence="2">CGMCC 1.15795</strain>
    </source>
</reference>
<comment type="caution">
    <text evidence="1">The sequence shown here is derived from an EMBL/GenBank/DDBJ whole genome shotgun (WGS) entry which is preliminary data.</text>
</comment>
<gene>
    <name evidence="1" type="ORF">ACFSDX_20955</name>
</gene>
<dbReference type="Gene3D" id="2.40.160.20">
    <property type="match status" value="1"/>
</dbReference>
<evidence type="ECO:0008006" key="3">
    <source>
        <dbReference type="Google" id="ProtNLM"/>
    </source>
</evidence>
<evidence type="ECO:0000313" key="2">
    <source>
        <dbReference type="Proteomes" id="UP001597197"/>
    </source>
</evidence>
<dbReference type="SUPFAM" id="SSF56925">
    <property type="entry name" value="OMPA-like"/>
    <property type="match status" value="1"/>
</dbReference>
<accession>A0ABW4QZR3</accession>
<proteinExistence type="predicted"/>
<keyword evidence="2" id="KW-1185">Reference proteome</keyword>
<dbReference type="Proteomes" id="UP001597197">
    <property type="component" value="Unassembled WGS sequence"/>
</dbReference>
<sequence length="195" mass="21024">MAADSAPRHRFYVGAGAYTSQHEHWGARYGLPATRPVQVAFGYRLRPRLALELNAVTAATHGAVFGFTPQATGAPLPYTSTYANRSTSVAALVRYALVRSPARRLQVDGVGGLTLHRFSFDGTGLYPDNAAPGGFRYYDLHSRDGDVLFTAGVSVRYRLCPHLEVVADGTLSPSLRALRDVTAAAAVGLRYNFGH</sequence>
<dbReference type="InterPro" id="IPR011250">
    <property type="entry name" value="OMP/PagP_B-barrel"/>
</dbReference>
<name>A0ABW4QZR3_9BACT</name>
<dbReference type="EMBL" id="JBHUFD010000018">
    <property type="protein sequence ID" value="MFD1874917.1"/>
    <property type="molecule type" value="Genomic_DNA"/>
</dbReference>